<protein>
    <submittedName>
        <fullName evidence="2">Uncharacterized protein</fullName>
    </submittedName>
</protein>
<feature type="compositionally biased region" description="Polar residues" evidence="1">
    <location>
        <begin position="28"/>
        <end position="45"/>
    </location>
</feature>
<gene>
    <name evidence="2" type="ORF">HJG60_009183</name>
</gene>
<evidence type="ECO:0000313" key="3">
    <source>
        <dbReference type="Proteomes" id="UP000664940"/>
    </source>
</evidence>
<sequence length="167" mass="17291">MPSSPASSLALWEGGTLAPRRLYPCQPETPSATASRGQRNSQVQPENKGPSGPAWAPWAAHHVQVPGGVSPAGVARGSGVPRGSEHLGDEVISPHFKETWEKGCRLESLGIQSSHEKEFDKDRLCSEAPYSVAGKLSALGAYAAKTTVLALRGWACGACGACAACAG</sequence>
<evidence type="ECO:0000313" key="2">
    <source>
        <dbReference type="EMBL" id="KAF6078335.1"/>
    </source>
</evidence>
<dbReference type="EMBL" id="JABVXQ010000014">
    <property type="protein sequence ID" value="KAF6078335.1"/>
    <property type="molecule type" value="Genomic_DNA"/>
</dbReference>
<reference evidence="2 3" key="1">
    <citation type="journal article" date="2020" name="Nature">
        <title>Six reference-quality genomes reveal evolution of bat adaptations.</title>
        <authorList>
            <person name="Jebb D."/>
            <person name="Huang Z."/>
            <person name="Pippel M."/>
            <person name="Hughes G.M."/>
            <person name="Lavrichenko K."/>
            <person name="Devanna P."/>
            <person name="Winkler S."/>
            <person name="Jermiin L.S."/>
            <person name="Skirmuntt E.C."/>
            <person name="Katzourakis A."/>
            <person name="Burkitt-Gray L."/>
            <person name="Ray D.A."/>
            <person name="Sullivan K.A.M."/>
            <person name="Roscito J.G."/>
            <person name="Kirilenko B.M."/>
            <person name="Davalos L.M."/>
            <person name="Corthals A.P."/>
            <person name="Power M.L."/>
            <person name="Jones G."/>
            <person name="Ransome R.D."/>
            <person name="Dechmann D.K.N."/>
            <person name="Locatelli A.G."/>
            <person name="Puechmaille S.J."/>
            <person name="Fedrigo O."/>
            <person name="Jarvis E.D."/>
            <person name="Hiller M."/>
            <person name="Vernes S.C."/>
            <person name="Myers E.W."/>
            <person name="Teeling E.C."/>
        </authorList>
    </citation>
    <scope>NUCLEOTIDE SEQUENCE [LARGE SCALE GENOMIC DNA]</scope>
    <source>
        <strain evidence="2">Bat1K_MPI-CBG_1</strain>
    </source>
</reference>
<feature type="compositionally biased region" description="Low complexity" evidence="1">
    <location>
        <begin position="53"/>
        <end position="62"/>
    </location>
</feature>
<proteinExistence type="predicted"/>
<name>A0A833YS42_9CHIR</name>
<accession>A0A833YS42</accession>
<feature type="region of interest" description="Disordered" evidence="1">
    <location>
        <begin position="20"/>
        <end position="91"/>
    </location>
</feature>
<dbReference type="Proteomes" id="UP000664940">
    <property type="component" value="Unassembled WGS sequence"/>
</dbReference>
<dbReference type="AlphaFoldDB" id="A0A833YS42"/>
<evidence type="ECO:0000256" key="1">
    <source>
        <dbReference type="SAM" id="MobiDB-lite"/>
    </source>
</evidence>
<comment type="caution">
    <text evidence="2">The sequence shown here is derived from an EMBL/GenBank/DDBJ whole genome shotgun (WGS) entry which is preliminary data.</text>
</comment>
<organism evidence="2 3">
    <name type="scientific">Phyllostomus discolor</name>
    <name type="common">pale spear-nosed bat</name>
    <dbReference type="NCBI Taxonomy" id="89673"/>
    <lineage>
        <taxon>Eukaryota</taxon>
        <taxon>Metazoa</taxon>
        <taxon>Chordata</taxon>
        <taxon>Craniata</taxon>
        <taxon>Vertebrata</taxon>
        <taxon>Euteleostomi</taxon>
        <taxon>Mammalia</taxon>
        <taxon>Eutheria</taxon>
        <taxon>Laurasiatheria</taxon>
        <taxon>Chiroptera</taxon>
        <taxon>Yangochiroptera</taxon>
        <taxon>Phyllostomidae</taxon>
        <taxon>Phyllostominae</taxon>
        <taxon>Phyllostomus</taxon>
    </lineage>
</organism>